<gene>
    <name evidence="1" type="ORF">SAMN04488062_1205</name>
</gene>
<keyword evidence="2" id="KW-1185">Reference proteome</keyword>
<dbReference type="EMBL" id="FNDB01000020">
    <property type="protein sequence ID" value="SDI00867.1"/>
    <property type="molecule type" value="Genomic_DNA"/>
</dbReference>
<dbReference type="RefSeq" id="WP_175455498.1">
    <property type="nucleotide sequence ID" value="NZ_FNDB01000020.1"/>
</dbReference>
<evidence type="ECO:0000313" key="1">
    <source>
        <dbReference type="EMBL" id="SDI00867.1"/>
    </source>
</evidence>
<dbReference type="AlphaFoldDB" id="A0A1G8H2L5"/>
<accession>A0A1G8H2L5</accession>
<reference evidence="2" key="1">
    <citation type="submission" date="2016-10" db="EMBL/GenBank/DDBJ databases">
        <authorList>
            <person name="Varghese N."/>
            <person name="Submissions S."/>
        </authorList>
    </citation>
    <scope>NUCLEOTIDE SEQUENCE [LARGE SCALE GENOMIC DNA]</scope>
    <source>
        <strain evidence="2">CGMCC 1.2747</strain>
    </source>
</reference>
<dbReference type="Proteomes" id="UP000199274">
    <property type="component" value="Unassembled WGS sequence"/>
</dbReference>
<evidence type="ECO:0000313" key="2">
    <source>
        <dbReference type="Proteomes" id="UP000199274"/>
    </source>
</evidence>
<proteinExistence type="predicted"/>
<sequence>MPNPIGMGILMSNPRSQQLELDYFLCFLMKNLSTKDIVKLTNAPTDASTTVFITSSECKFGNTLKNVPPAVPINV</sequence>
<protein>
    <submittedName>
        <fullName evidence="1">Uncharacterized protein</fullName>
    </submittedName>
</protein>
<name>A0A1G8H2L5_9FLAO</name>
<organism evidence="1 2">
    <name type="scientific">Flavobacterium omnivorum</name>
    <dbReference type="NCBI Taxonomy" id="178355"/>
    <lineage>
        <taxon>Bacteria</taxon>
        <taxon>Pseudomonadati</taxon>
        <taxon>Bacteroidota</taxon>
        <taxon>Flavobacteriia</taxon>
        <taxon>Flavobacteriales</taxon>
        <taxon>Flavobacteriaceae</taxon>
        <taxon>Flavobacterium</taxon>
    </lineage>
</organism>